<dbReference type="SUPFAM" id="SSF63829">
    <property type="entry name" value="Calcium-dependent phosphotriesterase"/>
    <property type="match status" value="1"/>
</dbReference>
<accession>A0AAV1CYI8</accession>
<dbReference type="PROSITE" id="PS51257">
    <property type="entry name" value="PROKAR_LIPOPROTEIN"/>
    <property type="match status" value="1"/>
</dbReference>
<keyword evidence="5" id="KW-0812">Transmembrane</keyword>
<comment type="subcellular location">
    <subcellularLocation>
        <location evidence="1">Vacuole</location>
    </subcellularLocation>
</comment>
<keyword evidence="5" id="KW-0472">Membrane</keyword>
<evidence type="ECO:0000313" key="8">
    <source>
        <dbReference type="Proteomes" id="UP001161247"/>
    </source>
</evidence>
<dbReference type="Pfam" id="PF03088">
    <property type="entry name" value="Str_synth"/>
    <property type="match status" value="1"/>
</dbReference>
<dbReference type="PANTHER" id="PTHR10426">
    <property type="entry name" value="STRICTOSIDINE SYNTHASE-RELATED"/>
    <property type="match status" value="1"/>
</dbReference>
<organism evidence="7 8">
    <name type="scientific">Oldenlandia corymbosa var. corymbosa</name>
    <dbReference type="NCBI Taxonomy" id="529605"/>
    <lineage>
        <taxon>Eukaryota</taxon>
        <taxon>Viridiplantae</taxon>
        <taxon>Streptophyta</taxon>
        <taxon>Embryophyta</taxon>
        <taxon>Tracheophyta</taxon>
        <taxon>Spermatophyta</taxon>
        <taxon>Magnoliopsida</taxon>
        <taxon>eudicotyledons</taxon>
        <taxon>Gunneridae</taxon>
        <taxon>Pentapetalae</taxon>
        <taxon>asterids</taxon>
        <taxon>lamiids</taxon>
        <taxon>Gentianales</taxon>
        <taxon>Rubiaceae</taxon>
        <taxon>Rubioideae</taxon>
        <taxon>Spermacoceae</taxon>
        <taxon>Hedyotis-Oldenlandia complex</taxon>
        <taxon>Oldenlandia</taxon>
    </lineage>
</organism>
<name>A0AAV1CYI8_OLDCO</name>
<evidence type="ECO:0000256" key="5">
    <source>
        <dbReference type="SAM" id="Phobius"/>
    </source>
</evidence>
<dbReference type="GO" id="GO:0016787">
    <property type="term" value="F:hydrolase activity"/>
    <property type="evidence" value="ECO:0007669"/>
    <property type="project" value="TreeGrafter"/>
</dbReference>
<proteinExistence type="inferred from homology"/>
<sequence>MDLVRLLSTFSSFLIACVLGLGLNILFFSPISPDILEFPSPTFPVESNSKLQEVTKLGEGLLVKPEDVAIDKSGILYTATRDGWVKRLHNNGSWENWKFIGGESLLGITTSRNGGIIACDADKGLVKVTDDEVTVIASQYEGGKLRFADDVVEGSDGSLYFSVASTKFGFHDWFLDVLEGKSHGQLLKYDPESNQVSILLDNLGFANGVTLSPLQDYLIICESWRFRCLKYWLKEEMKVKTEVFIDNLPGAPDNINLAPDGTFWISLIQIIPSRLKFVHRSKLLKHLVVAFPGLVNKINGAYKKAMVAKVDTDGKIIKVLDDPTGKVMSFVTSALEFEGHLYLGTLNCDFIGKLPLGII</sequence>
<dbReference type="GO" id="GO:0005773">
    <property type="term" value="C:vacuole"/>
    <property type="evidence" value="ECO:0007669"/>
    <property type="project" value="UniProtKB-SubCell"/>
</dbReference>
<keyword evidence="3" id="KW-0926">Vacuole</keyword>
<dbReference type="Gene3D" id="2.120.10.30">
    <property type="entry name" value="TolB, C-terminal domain"/>
    <property type="match status" value="1"/>
</dbReference>
<feature type="transmembrane region" description="Helical" evidence="5">
    <location>
        <begin position="6"/>
        <end position="28"/>
    </location>
</feature>
<evidence type="ECO:0000313" key="7">
    <source>
        <dbReference type="EMBL" id="CAI9100744.1"/>
    </source>
</evidence>
<evidence type="ECO:0000256" key="3">
    <source>
        <dbReference type="ARBA" id="ARBA00022554"/>
    </source>
</evidence>
<evidence type="ECO:0000259" key="6">
    <source>
        <dbReference type="Pfam" id="PF03088"/>
    </source>
</evidence>
<evidence type="ECO:0000256" key="2">
    <source>
        <dbReference type="ARBA" id="ARBA00009191"/>
    </source>
</evidence>
<dbReference type="Pfam" id="PF20067">
    <property type="entry name" value="SSL_N"/>
    <property type="match status" value="1"/>
</dbReference>
<dbReference type="FunFam" id="2.120.10.30:FF:000066">
    <property type="entry name" value="ABC transporter permease protein"/>
    <property type="match status" value="1"/>
</dbReference>
<dbReference type="InterPro" id="IPR018119">
    <property type="entry name" value="Strictosidine_synth_cons-reg"/>
</dbReference>
<gene>
    <name evidence="7" type="ORF">OLC1_LOCUS10498</name>
</gene>
<keyword evidence="8" id="KW-1185">Reference proteome</keyword>
<dbReference type="Proteomes" id="UP001161247">
    <property type="component" value="Chromosome 3"/>
</dbReference>
<comment type="similarity">
    <text evidence="2">Belongs to the strictosidine synthase family.</text>
</comment>
<evidence type="ECO:0000256" key="4">
    <source>
        <dbReference type="ARBA" id="ARBA00023180"/>
    </source>
</evidence>
<reference evidence="7" key="1">
    <citation type="submission" date="2023-03" db="EMBL/GenBank/DDBJ databases">
        <authorList>
            <person name="Julca I."/>
        </authorList>
    </citation>
    <scope>NUCLEOTIDE SEQUENCE</scope>
</reference>
<dbReference type="GO" id="GO:0012505">
    <property type="term" value="C:endomembrane system"/>
    <property type="evidence" value="ECO:0007669"/>
    <property type="project" value="TreeGrafter"/>
</dbReference>
<dbReference type="AlphaFoldDB" id="A0AAV1CYI8"/>
<dbReference type="PANTHER" id="PTHR10426:SF68">
    <property type="entry name" value="OS07G0614000 PROTEIN"/>
    <property type="match status" value="1"/>
</dbReference>
<feature type="domain" description="Strictosidine synthase conserved region" evidence="6">
    <location>
        <begin position="153"/>
        <end position="236"/>
    </location>
</feature>
<protein>
    <submittedName>
        <fullName evidence="7">OLC1v1037908C1</fullName>
    </submittedName>
</protein>
<keyword evidence="5" id="KW-1133">Transmembrane helix</keyword>
<dbReference type="EMBL" id="OX459120">
    <property type="protein sequence ID" value="CAI9100744.1"/>
    <property type="molecule type" value="Genomic_DNA"/>
</dbReference>
<keyword evidence="4" id="KW-0325">Glycoprotein</keyword>
<dbReference type="InterPro" id="IPR011042">
    <property type="entry name" value="6-blade_b-propeller_TolB-like"/>
</dbReference>
<evidence type="ECO:0000256" key="1">
    <source>
        <dbReference type="ARBA" id="ARBA00004116"/>
    </source>
</evidence>